<evidence type="ECO:0000259" key="6">
    <source>
        <dbReference type="Pfam" id="PF08281"/>
    </source>
</evidence>
<dbReference type="GO" id="GO:0003677">
    <property type="term" value="F:DNA binding"/>
    <property type="evidence" value="ECO:0007669"/>
    <property type="project" value="InterPro"/>
</dbReference>
<feature type="domain" description="RNA polymerase sigma factor 70 region 4 type 2" evidence="6">
    <location>
        <begin position="127"/>
        <end position="176"/>
    </location>
</feature>
<sequence>MARPEVDLDGAVQRMLDGHEESFRQVYRSVHPPLLRYLGALVGESEAEDVASETWAQAFRDLGRFSGDADGFRGWVTTIGRHRALDHLRMRGRRPVAQVDLGHALDLPATTDVESSAIALLGTEGALRLIKALPQDQAEAVMLRAVMGLDAKTAGTVLGKRPGAVRSAAHRGLTTLLRRLTEETSTSDRPTLVRDIFSLPGAEEVT</sequence>
<dbReference type="InterPro" id="IPR013324">
    <property type="entry name" value="RNA_pol_sigma_r3/r4-like"/>
</dbReference>
<dbReference type="NCBIfam" id="TIGR02937">
    <property type="entry name" value="sigma70-ECF"/>
    <property type="match status" value="1"/>
</dbReference>
<dbReference type="PANTHER" id="PTHR43133:SF66">
    <property type="entry name" value="ECF RNA POLYMERASE SIGMA FACTOR SIGK"/>
    <property type="match status" value="1"/>
</dbReference>
<evidence type="ECO:0000256" key="4">
    <source>
        <dbReference type="ARBA" id="ARBA00023163"/>
    </source>
</evidence>
<keyword evidence="2" id="KW-0805">Transcription regulation</keyword>
<dbReference type="Pfam" id="PF04542">
    <property type="entry name" value="Sigma70_r2"/>
    <property type="match status" value="1"/>
</dbReference>
<keyword evidence="4" id="KW-0804">Transcription</keyword>
<dbReference type="InterPro" id="IPR013249">
    <property type="entry name" value="RNA_pol_sigma70_r4_t2"/>
</dbReference>
<dbReference type="Gene3D" id="1.10.1740.10">
    <property type="match status" value="1"/>
</dbReference>
<proteinExistence type="inferred from homology"/>
<dbReference type="Pfam" id="PF08281">
    <property type="entry name" value="Sigma70_r4_2"/>
    <property type="match status" value="1"/>
</dbReference>
<dbReference type="InterPro" id="IPR036388">
    <property type="entry name" value="WH-like_DNA-bd_sf"/>
</dbReference>
<feature type="domain" description="RNA polymerase sigma-70 region 2" evidence="5">
    <location>
        <begin position="27"/>
        <end position="94"/>
    </location>
</feature>
<gene>
    <name evidence="7" type="ORF">NOCA2520019</name>
</gene>
<evidence type="ECO:0000256" key="3">
    <source>
        <dbReference type="ARBA" id="ARBA00023082"/>
    </source>
</evidence>
<dbReference type="InterPro" id="IPR039425">
    <property type="entry name" value="RNA_pol_sigma-70-like"/>
</dbReference>
<comment type="similarity">
    <text evidence="1">Belongs to the sigma-70 factor family. ECF subfamily.</text>
</comment>
<evidence type="ECO:0000256" key="2">
    <source>
        <dbReference type="ARBA" id="ARBA00023015"/>
    </source>
</evidence>
<dbReference type="SUPFAM" id="SSF88659">
    <property type="entry name" value="Sigma3 and sigma4 domains of RNA polymerase sigma factors"/>
    <property type="match status" value="1"/>
</dbReference>
<dbReference type="GO" id="GO:0006352">
    <property type="term" value="P:DNA-templated transcription initiation"/>
    <property type="evidence" value="ECO:0007669"/>
    <property type="project" value="InterPro"/>
</dbReference>
<evidence type="ECO:0000256" key="1">
    <source>
        <dbReference type="ARBA" id="ARBA00010641"/>
    </source>
</evidence>
<organism evidence="7">
    <name type="scientific">metagenome</name>
    <dbReference type="NCBI Taxonomy" id="256318"/>
    <lineage>
        <taxon>unclassified sequences</taxon>
        <taxon>metagenomes</taxon>
    </lineage>
</organism>
<dbReference type="SUPFAM" id="SSF88946">
    <property type="entry name" value="Sigma2 domain of RNA polymerase sigma factors"/>
    <property type="match status" value="1"/>
</dbReference>
<dbReference type="Gene3D" id="1.10.10.10">
    <property type="entry name" value="Winged helix-like DNA-binding domain superfamily/Winged helix DNA-binding domain"/>
    <property type="match status" value="1"/>
</dbReference>
<dbReference type="InterPro" id="IPR013325">
    <property type="entry name" value="RNA_pol_sigma_r2"/>
</dbReference>
<dbReference type="AlphaFoldDB" id="A0A2P2C9F2"/>
<dbReference type="PANTHER" id="PTHR43133">
    <property type="entry name" value="RNA POLYMERASE ECF-TYPE SIGMA FACTO"/>
    <property type="match status" value="1"/>
</dbReference>
<protein>
    <submittedName>
        <fullName evidence="7">ECF sigma factor</fullName>
    </submittedName>
</protein>
<dbReference type="EMBL" id="CZKA01000048">
    <property type="protein sequence ID" value="CUR58617.1"/>
    <property type="molecule type" value="Genomic_DNA"/>
</dbReference>
<evidence type="ECO:0000259" key="5">
    <source>
        <dbReference type="Pfam" id="PF04542"/>
    </source>
</evidence>
<dbReference type="GO" id="GO:0016987">
    <property type="term" value="F:sigma factor activity"/>
    <property type="evidence" value="ECO:0007669"/>
    <property type="project" value="UniProtKB-KW"/>
</dbReference>
<dbReference type="InterPro" id="IPR014284">
    <property type="entry name" value="RNA_pol_sigma-70_dom"/>
</dbReference>
<dbReference type="InterPro" id="IPR007627">
    <property type="entry name" value="RNA_pol_sigma70_r2"/>
</dbReference>
<keyword evidence="3" id="KW-0731">Sigma factor</keyword>
<evidence type="ECO:0000313" key="7">
    <source>
        <dbReference type="EMBL" id="CUR58617.1"/>
    </source>
</evidence>
<reference evidence="7" key="1">
    <citation type="submission" date="2015-08" db="EMBL/GenBank/DDBJ databases">
        <authorList>
            <person name="Babu N.S."/>
            <person name="Beckwith C.J."/>
            <person name="Beseler K.G."/>
            <person name="Brison A."/>
            <person name="Carone J.V."/>
            <person name="Caskin T.P."/>
            <person name="Diamond M."/>
            <person name="Durham M.E."/>
            <person name="Foxe J.M."/>
            <person name="Go M."/>
            <person name="Henderson B.A."/>
            <person name="Jones I.B."/>
            <person name="McGettigan J.A."/>
            <person name="Micheletti S.J."/>
            <person name="Nasrallah M.E."/>
            <person name="Ortiz D."/>
            <person name="Piller C.R."/>
            <person name="Privatt S.R."/>
            <person name="Schneider S.L."/>
            <person name="Sharp S."/>
            <person name="Smith T.C."/>
            <person name="Stanton J.D."/>
            <person name="Ullery H.E."/>
            <person name="Wilson R.J."/>
            <person name="Serrano M.G."/>
            <person name="Buck G."/>
            <person name="Lee V."/>
            <person name="Wang Y."/>
            <person name="Carvalho R."/>
            <person name="Voegtly L."/>
            <person name="Shi R."/>
            <person name="Duckworth R."/>
            <person name="Johnson A."/>
            <person name="Loviza R."/>
            <person name="Walstead R."/>
            <person name="Shah Z."/>
            <person name="Kiflezghi M."/>
            <person name="Wade K."/>
            <person name="Ball S.L."/>
            <person name="Bradley K.W."/>
            <person name="Asai D.J."/>
            <person name="Bowman C.A."/>
            <person name="Russell D.A."/>
            <person name="Pope W.H."/>
            <person name="Jacobs-Sera D."/>
            <person name="Hendrix R.W."/>
            <person name="Hatfull G.F."/>
        </authorList>
    </citation>
    <scope>NUCLEOTIDE SEQUENCE</scope>
</reference>
<accession>A0A2P2C9F2</accession>
<name>A0A2P2C9F2_9ZZZZ</name>